<protein>
    <recommendedName>
        <fullName evidence="8">Fibrinogen beta/gamma subunit family protein</fullName>
    </recommendedName>
</protein>
<evidence type="ECO:0000313" key="6">
    <source>
        <dbReference type="EMBL" id="PJJ72439.1"/>
    </source>
</evidence>
<feature type="chain" id="PRO_5014915854" description="Fibrinogen beta/gamma subunit family protein" evidence="5">
    <location>
        <begin position="40"/>
        <end position="961"/>
    </location>
</feature>
<evidence type="ECO:0000256" key="3">
    <source>
        <dbReference type="ARBA" id="ARBA00022837"/>
    </source>
</evidence>
<evidence type="ECO:0000256" key="5">
    <source>
        <dbReference type="SAM" id="SignalP"/>
    </source>
</evidence>
<dbReference type="SUPFAM" id="SSF49785">
    <property type="entry name" value="Galactose-binding domain-like"/>
    <property type="match status" value="1"/>
</dbReference>
<proteinExistence type="predicted"/>
<dbReference type="InterPro" id="IPR008979">
    <property type="entry name" value="Galactose-bd-like_sf"/>
</dbReference>
<evidence type="ECO:0000256" key="1">
    <source>
        <dbReference type="ARBA" id="ARBA00022723"/>
    </source>
</evidence>
<evidence type="ECO:0000256" key="4">
    <source>
        <dbReference type="ARBA" id="ARBA00023157"/>
    </source>
</evidence>
<dbReference type="GO" id="GO:0005615">
    <property type="term" value="C:extracellular space"/>
    <property type="evidence" value="ECO:0007669"/>
    <property type="project" value="TreeGrafter"/>
</dbReference>
<keyword evidence="3" id="KW-0106">Calcium</keyword>
<feature type="signal peptide" evidence="5">
    <location>
        <begin position="1"/>
        <end position="39"/>
    </location>
</feature>
<dbReference type="GO" id="GO:0070492">
    <property type="term" value="F:oligosaccharide binding"/>
    <property type="evidence" value="ECO:0007669"/>
    <property type="project" value="TreeGrafter"/>
</dbReference>
<dbReference type="InterPro" id="IPR011047">
    <property type="entry name" value="Quinoprotein_ADH-like_sf"/>
</dbReference>
<name>A0A2M9CKP7_9MICO</name>
<dbReference type="AlphaFoldDB" id="A0A2M9CKP7"/>
<keyword evidence="7" id="KW-1185">Reference proteome</keyword>
<dbReference type="NCBIfam" id="NF040941">
    <property type="entry name" value="GGGWT_bact"/>
    <property type="match status" value="1"/>
</dbReference>
<dbReference type="InterPro" id="IPR036056">
    <property type="entry name" value="Fibrinogen-like_C"/>
</dbReference>
<dbReference type="OrthoDB" id="2702399at2"/>
<dbReference type="InterPro" id="IPR014716">
    <property type="entry name" value="Fibrinogen_a/b/g_C_1"/>
</dbReference>
<dbReference type="Gene3D" id="2.60.40.10">
    <property type="entry name" value="Immunoglobulins"/>
    <property type="match status" value="1"/>
</dbReference>
<dbReference type="InterPro" id="IPR006311">
    <property type="entry name" value="TAT_signal"/>
</dbReference>
<gene>
    <name evidence="6" type="ORF">CLV46_2011</name>
</gene>
<comment type="caution">
    <text evidence="6">The sequence shown here is derived from an EMBL/GenBank/DDBJ whole genome shotgun (WGS) entry which is preliminary data.</text>
</comment>
<dbReference type="EMBL" id="PGFF01000001">
    <property type="protein sequence ID" value="PJJ72439.1"/>
    <property type="molecule type" value="Genomic_DNA"/>
</dbReference>
<dbReference type="SUPFAM" id="SSF56496">
    <property type="entry name" value="Fibrinogen C-terminal domain-like"/>
    <property type="match status" value="1"/>
</dbReference>
<dbReference type="PROSITE" id="PS51318">
    <property type="entry name" value="TAT"/>
    <property type="match status" value="1"/>
</dbReference>
<dbReference type="PANTHER" id="PTHR16146:SF46">
    <property type="entry name" value="INTELECTIN-1A-RELATED"/>
    <property type="match status" value="1"/>
</dbReference>
<dbReference type="SUPFAM" id="SSF50998">
    <property type="entry name" value="Quinoprotein alcohol dehydrogenase-like"/>
    <property type="match status" value="1"/>
</dbReference>
<dbReference type="Gene3D" id="2.60.120.260">
    <property type="entry name" value="Galactose-binding domain-like"/>
    <property type="match status" value="1"/>
</dbReference>
<accession>A0A2M9CKP7</accession>
<dbReference type="Proteomes" id="UP000228758">
    <property type="component" value="Unassembled WGS sequence"/>
</dbReference>
<reference evidence="6 7" key="1">
    <citation type="submission" date="2017-11" db="EMBL/GenBank/DDBJ databases">
        <title>Genomic Encyclopedia of Archaeal and Bacterial Type Strains, Phase II (KMG-II): From Individual Species to Whole Genera.</title>
        <authorList>
            <person name="Goeker M."/>
        </authorList>
    </citation>
    <scope>NUCLEOTIDE SEQUENCE [LARGE SCALE GENOMIC DNA]</scope>
    <source>
        <strain evidence="6 7">DSM 27393</strain>
    </source>
</reference>
<sequence>MSSLPFAVSRRAATRAAALGAALAVAASLLLPATSPARAAVTADGASPGTAAASCWEVKQNNPAAESGIYWILTPALVAPEQFYCDQQTDGGGWVLVARGRQGWKGQYNGLRSAETLRETITGTAAFPVAQLPATTVDGLLNKGRVDALADGVRLRRAMNTAGTTWQEVRFKFANRDRWVWTFGAEHRVGAYSFNGVTGSGGQTASFGRDSAYQRVDSTAPTAQNFLGGLAYGSQVTGTTSSSSYLWSAVDGRGSARPFTQMFLRPKLLTADLDFGTIPDTGAPASAQSALPESDALRTVWGVSGLGAGGTSELATEVSAFAQIGDTVYVGGNFLYVQRTENATGADRIAQPYLAAFNVDTGEWISSFRPVLNNQVKALIGLPDGRLAVGGRFTTANGETRNNLVVVDAATGATAPGWQLQVENRTSGGVPQVRGFAASSTHLYVSGAFTHLVRPNGVATSTWNGARVNLSTGAPDGNWNPRLNGTSIGVEAASAGDRTYYSGYFRMSGTVETLSGTALQTTAGAAVVQPLWVPQFSKPGTNNTGNIWQLGVAEAGGKVWLGGSEHSLFAYDRSTFERKAGFITKNGGDFQAVEGSGPLVFGGCHCGDFVYSNAYSWSDIGSGWTQGDKMNLIGAWDAASGAYQQQFSPIVQSRRGFGAWALFQDSRGTLWAGGDFSDSVRAGEANQWSGGFIRFRARDTAAPTTPGSAAITPLSPSSARLSWTGSSDDRGVARYEVLRDARVIATTNATTFDVPIGDAPQRYFVRAVDAAGNRSATTAALVAAPPSESELTLVALASTWSWRYDSTAWPTDWRTPAFDASAWNTGPAPLGFGSASLGTDIAAGLATPKPLSAQFRHSFELDDPATVTNAVIRVRADDGVVVYVNGQEVGRTNLPTGTLTQNTYATAAPRTTTAAANAQVFAVPSNLLVDGTNVIAVSTHLNYRSTPDVSFDLGFTATRNG</sequence>
<organism evidence="6 7">
    <name type="scientific">Diaminobutyricimonas aerilata</name>
    <dbReference type="NCBI Taxonomy" id="1162967"/>
    <lineage>
        <taxon>Bacteria</taxon>
        <taxon>Bacillati</taxon>
        <taxon>Actinomycetota</taxon>
        <taxon>Actinomycetes</taxon>
        <taxon>Micrococcales</taxon>
        <taxon>Microbacteriaceae</taxon>
        <taxon>Diaminobutyricimonas</taxon>
    </lineage>
</organism>
<dbReference type="RefSeq" id="WP_100364627.1">
    <property type="nucleotide sequence ID" value="NZ_PGFF01000001.1"/>
</dbReference>
<evidence type="ECO:0000313" key="7">
    <source>
        <dbReference type="Proteomes" id="UP000228758"/>
    </source>
</evidence>
<evidence type="ECO:0000256" key="2">
    <source>
        <dbReference type="ARBA" id="ARBA00022734"/>
    </source>
</evidence>
<dbReference type="GO" id="GO:0046872">
    <property type="term" value="F:metal ion binding"/>
    <property type="evidence" value="ECO:0007669"/>
    <property type="project" value="UniProtKB-KW"/>
</dbReference>
<evidence type="ECO:0008006" key="8">
    <source>
        <dbReference type="Google" id="ProtNLM"/>
    </source>
</evidence>
<keyword evidence="1" id="KW-0479">Metal-binding</keyword>
<keyword evidence="4" id="KW-1015">Disulfide bond</keyword>
<dbReference type="Gene3D" id="3.90.215.10">
    <property type="entry name" value="Gamma Fibrinogen, chain A, domain 1"/>
    <property type="match status" value="1"/>
</dbReference>
<keyword evidence="2" id="KW-0430">Lectin</keyword>
<dbReference type="InterPro" id="IPR013783">
    <property type="entry name" value="Ig-like_fold"/>
</dbReference>
<dbReference type="PANTHER" id="PTHR16146">
    <property type="entry name" value="INTELECTIN"/>
    <property type="match status" value="1"/>
</dbReference>
<keyword evidence="5" id="KW-0732">Signal</keyword>
<dbReference type="GO" id="GO:0005975">
    <property type="term" value="P:carbohydrate metabolic process"/>
    <property type="evidence" value="ECO:0007669"/>
    <property type="project" value="UniProtKB-ARBA"/>
</dbReference>